<proteinExistence type="predicted"/>
<evidence type="ECO:0000313" key="7">
    <source>
        <dbReference type="EMBL" id="GID12346.1"/>
    </source>
</evidence>
<dbReference type="Proteomes" id="UP000612808">
    <property type="component" value="Unassembled WGS sequence"/>
</dbReference>
<dbReference type="FunFam" id="1.10.10.10:FF:000163">
    <property type="entry name" value="MarR family transcriptional regulator"/>
    <property type="match status" value="1"/>
</dbReference>
<dbReference type="SUPFAM" id="SSF46785">
    <property type="entry name" value="Winged helix' DNA-binding domain"/>
    <property type="match status" value="1"/>
</dbReference>
<dbReference type="Gene3D" id="1.10.10.10">
    <property type="entry name" value="Winged helix-like DNA-binding domain superfamily/Winged helix DNA-binding domain"/>
    <property type="match status" value="1"/>
</dbReference>
<sequence length="239" mass="25579">MADGGSGGAVPPVEHHDVVHDALVAQGAPARPSVRCTPVGYQVGLPRGGVEGHGVNRIVGNPNAHVEVAPSATVGSIRRTYGGRAGRMGAGRGKDQAQVSLLLDDQLCFDLYAASRAMTQRYRPLLDELGLTYPQYLVMLVLWERGTMSMKDIGGALHLDYGTLSPLVKRLEAANLVRRERRPDDERSVQVSLTAQGTDLERRARSVPCAIGAAAALSAQEVQQARRILRRLTANLSAS</sequence>
<dbReference type="GO" id="GO:0003677">
    <property type="term" value="F:DNA binding"/>
    <property type="evidence" value="ECO:0007669"/>
    <property type="project" value="UniProtKB-KW"/>
</dbReference>
<comment type="caution">
    <text evidence="7">The sequence shown here is derived from an EMBL/GenBank/DDBJ whole genome shotgun (WGS) entry which is preliminary data.</text>
</comment>
<organism evidence="7 8">
    <name type="scientific">Actinocatenispora rupis</name>
    <dbReference type="NCBI Taxonomy" id="519421"/>
    <lineage>
        <taxon>Bacteria</taxon>
        <taxon>Bacillati</taxon>
        <taxon>Actinomycetota</taxon>
        <taxon>Actinomycetes</taxon>
        <taxon>Micromonosporales</taxon>
        <taxon>Micromonosporaceae</taxon>
        <taxon>Actinocatenispora</taxon>
    </lineage>
</organism>
<dbReference type="GO" id="GO:0006950">
    <property type="term" value="P:response to stress"/>
    <property type="evidence" value="ECO:0007669"/>
    <property type="project" value="TreeGrafter"/>
</dbReference>
<evidence type="ECO:0000313" key="8">
    <source>
        <dbReference type="Proteomes" id="UP000612808"/>
    </source>
</evidence>
<dbReference type="GO" id="GO:0005737">
    <property type="term" value="C:cytoplasm"/>
    <property type="evidence" value="ECO:0007669"/>
    <property type="project" value="UniProtKB-SubCell"/>
</dbReference>
<protein>
    <recommendedName>
        <fullName evidence="6">HTH marR-type domain-containing protein</fullName>
    </recommendedName>
</protein>
<name>A0A8J3J669_9ACTN</name>
<dbReference type="InterPro" id="IPR000835">
    <property type="entry name" value="HTH_MarR-typ"/>
</dbReference>
<dbReference type="PROSITE" id="PS50995">
    <property type="entry name" value="HTH_MARR_2"/>
    <property type="match status" value="1"/>
</dbReference>
<dbReference type="InterPro" id="IPR036388">
    <property type="entry name" value="WH-like_DNA-bd_sf"/>
</dbReference>
<evidence type="ECO:0000256" key="3">
    <source>
        <dbReference type="ARBA" id="ARBA00023015"/>
    </source>
</evidence>
<keyword evidence="3" id="KW-0805">Transcription regulation</keyword>
<dbReference type="SMART" id="SM00347">
    <property type="entry name" value="HTH_MARR"/>
    <property type="match status" value="1"/>
</dbReference>
<keyword evidence="8" id="KW-1185">Reference proteome</keyword>
<dbReference type="Pfam" id="PF22381">
    <property type="entry name" value="Staph_reg_Sar_Rot"/>
    <property type="match status" value="1"/>
</dbReference>
<dbReference type="PANTHER" id="PTHR33164">
    <property type="entry name" value="TRANSCRIPTIONAL REGULATOR, MARR FAMILY"/>
    <property type="match status" value="1"/>
</dbReference>
<comment type="subcellular location">
    <subcellularLocation>
        <location evidence="1">Cytoplasm</location>
    </subcellularLocation>
</comment>
<reference evidence="7" key="1">
    <citation type="submission" date="2021-01" db="EMBL/GenBank/DDBJ databases">
        <title>Whole genome shotgun sequence of Actinocatenispora rupis NBRC 107355.</title>
        <authorList>
            <person name="Komaki H."/>
            <person name="Tamura T."/>
        </authorList>
    </citation>
    <scope>NUCLEOTIDE SEQUENCE</scope>
    <source>
        <strain evidence="7">NBRC 107355</strain>
    </source>
</reference>
<dbReference type="EMBL" id="BOMB01000017">
    <property type="protein sequence ID" value="GID12346.1"/>
    <property type="molecule type" value="Genomic_DNA"/>
</dbReference>
<evidence type="ECO:0000256" key="2">
    <source>
        <dbReference type="ARBA" id="ARBA00022490"/>
    </source>
</evidence>
<gene>
    <name evidence="7" type="ORF">Aru02nite_32350</name>
</gene>
<dbReference type="InterPro" id="IPR036390">
    <property type="entry name" value="WH_DNA-bd_sf"/>
</dbReference>
<keyword evidence="5" id="KW-0804">Transcription</keyword>
<evidence type="ECO:0000259" key="6">
    <source>
        <dbReference type="PROSITE" id="PS50995"/>
    </source>
</evidence>
<keyword evidence="2" id="KW-0963">Cytoplasm</keyword>
<dbReference type="AlphaFoldDB" id="A0A8J3J669"/>
<dbReference type="GO" id="GO:0003700">
    <property type="term" value="F:DNA-binding transcription factor activity"/>
    <property type="evidence" value="ECO:0007669"/>
    <property type="project" value="InterPro"/>
</dbReference>
<accession>A0A8J3J669</accession>
<evidence type="ECO:0000256" key="4">
    <source>
        <dbReference type="ARBA" id="ARBA00023125"/>
    </source>
</evidence>
<keyword evidence="4" id="KW-0238">DNA-binding</keyword>
<dbReference type="InterPro" id="IPR039422">
    <property type="entry name" value="MarR/SlyA-like"/>
</dbReference>
<dbReference type="PANTHER" id="PTHR33164:SF5">
    <property type="entry name" value="ORGANIC HYDROPEROXIDE RESISTANCE TRANSCRIPTIONAL REGULATOR"/>
    <property type="match status" value="1"/>
</dbReference>
<dbReference type="InterPro" id="IPR055166">
    <property type="entry name" value="Transc_reg_Sar_Rot_HTH"/>
</dbReference>
<evidence type="ECO:0000256" key="1">
    <source>
        <dbReference type="ARBA" id="ARBA00004496"/>
    </source>
</evidence>
<feature type="domain" description="HTH marR-type" evidence="6">
    <location>
        <begin position="104"/>
        <end position="234"/>
    </location>
</feature>
<evidence type="ECO:0000256" key="5">
    <source>
        <dbReference type="ARBA" id="ARBA00023163"/>
    </source>
</evidence>